<feature type="domain" description="Leucine-binding protein" evidence="3">
    <location>
        <begin position="79"/>
        <end position="389"/>
    </location>
</feature>
<dbReference type="Pfam" id="PF13458">
    <property type="entry name" value="Peripla_BP_6"/>
    <property type="match status" value="1"/>
</dbReference>
<evidence type="ECO:0000313" key="5">
    <source>
        <dbReference type="Proteomes" id="UP000011626"/>
    </source>
</evidence>
<dbReference type="STRING" id="797114.C475_13542"/>
<dbReference type="InterPro" id="IPR051010">
    <property type="entry name" value="BCAA_transport"/>
</dbReference>
<dbReference type="InterPro" id="IPR006311">
    <property type="entry name" value="TAT_signal"/>
</dbReference>
<gene>
    <name evidence="4" type="ORF">C475_13542</name>
</gene>
<dbReference type="PROSITE" id="PS51318">
    <property type="entry name" value="TAT"/>
    <property type="match status" value="1"/>
</dbReference>
<keyword evidence="1" id="KW-0732">Signal</keyword>
<evidence type="ECO:0000256" key="2">
    <source>
        <dbReference type="SAM" id="MobiDB-lite"/>
    </source>
</evidence>
<dbReference type="PANTHER" id="PTHR30483:SF6">
    <property type="entry name" value="PERIPLASMIC BINDING PROTEIN OF ABC TRANSPORTER FOR NATURAL AMINO ACIDS"/>
    <property type="match status" value="1"/>
</dbReference>
<dbReference type="eggNOG" id="arCOG01021">
    <property type="taxonomic scope" value="Archaea"/>
</dbReference>
<feature type="region of interest" description="Disordered" evidence="2">
    <location>
        <begin position="27"/>
        <end position="75"/>
    </location>
</feature>
<dbReference type="RefSeq" id="WP_006884380.1">
    <property type="nucleotide sequence ID" value="NZ_AOIU01000031.1"/>
</dbReference>
<protein>
    <submittedName>
        <fullName evidence="4">Putative extracellular ligand binding protein</fullName>
    </submittedName>
</protein>
<keyword evidence="5" id="KW-1185">Reference proteome</keyword>
<evidence type="ECO:0000256" key="1">
    <source>
        <dbReference type="ARBA" id="ARBA00022729"/>
    </source>
</evidence>
<organism evidence="4 5">
    <name type="scientific">Halosimplex carlsbadense 2-9-1</name>
    <dbReference type="NCBI Taxonomy" id="797114"/>
    <lineage>
        <taxon>Archaea</taxon>
        <taxon>Methanobacteriati</taxon>
        <taxon>Methanobacteriota</taxon>
        <taxon>Stenosarchaea group</taxon>
        <taxon>Halobacteria</taxon>
        <taxon>Halobacteriales</taxon>
        <taxon>Haloarculaceae</taxon>
        <taxon>Halosimplex</taxon>
    </lineage>
</organism>
<dbReference type="SUPFAM" id="SSF53822">
    <property type="entry name" value="Periplasmic binding protein-like I"/>
    <property type="match status" value="1"/>
</dbReference>
<reference evidence="4 5" key="1">
    <citation type="journal article" date="2014" name="PLoS Genet.">
        <title>Phylogenetically driven sequencing of extremely halophilic archaea reveals strategies for static and dynamic osmo-response.</title>
        <authorList>
            <person name="Becker E.A."/>
            <person name="Seitzer P.M."/>
            <person name="Tritt A."/>
            <person name="Larsen D."/>
            <person name="Krusor M."/>
            <person name="Yao A.I."/>
            <person name="Wu D."/>
            <person name="Madern D."/>
            <person name="Eisen J.A."/>
            <person name="Darling A.E."/>
            <person name="Facciotti M.T."/>
        </authorList>
    </citation>
    <scope>NUCLEOTIDE SEQUENCE [LARGE SCALE GENOMIC DNA]</scope>
    <source>
        <strain evidence="4 5">2-9-1</strain>
    </source>
</reference>
<dbReference type="InterPro" id="IPR028081">
    <property type="entry name" value="Leu-bd"/>
</dbReference>
<proteinExistence type="predicted"/>
<evidence type="ECO:0000313" key="4">
    <source>
        <dbReference type="EMBL" id="ELZ24276.1"/>
    </source>
</evidence>
<sequence length="456" mass="47591">MSRKIRRRKILKGLGVAGVAGLAGCAQAGEDTPTEEDSGGDGGDGEDMSTATPTDESGDGDTDTETDAGGDGGAVESRTIRLGILMGVTGQLSDLGPPIRQGAELAADYMDEESDTFTVDYQFEDTATDPNTGISGAESLVSAGYPMIAGALSSTVTIQTANNVAIPNGVVECSPASTSPAITDLEDNGYLYRTTPTDALQSEVMTQIGRERLEASTTATLALNNDYGQGLADAYVSAWEDAGGTVQQEVSFEPGASSYTSQLSSALQDQPDLLMIVGYPDSGVRIFRDFYNDYSQDFCDVIVPDGLQSGSLPGNVGNSMRNVWGTAPTSTGPGRDTFDSLYQEAYDSDPSESPFTGQSFDAVAVLALANAAAGENDGEAIRDQMNAVANEGGEEVTPENLAEGLEMAASGTEVNYQGASSAVEFDDVGDIAAATYQFYRYQEGGFEVIENIEYSA</sequence>
<comment type="caution">
    <text evidence="4">The sequence shown here is derived from an EMBL/GenBank/DDBJ whole genome shotgun (WGS) entry which is preliminary data.</text>
</comment>
<evidence type="ECO:0000259" key="3">
    <source>
        <dbReference type="Pfam" id="PF13458"/>
    </source>
</evidence>
<feature type="compositionally biased region" description="Acidic residues" evidence="2">
    <location>
        <begin position="32"/>
        <end position="47"/>
    </location>
</feature>
<dbReference type="PROSITE" id="PS51257">
    <property type="entry name" value="PROKAR_LIPOPROTEIN"/>
    <property type="match status" value="1"/>
</dbReference>
<accession>M0CLZ9</accession>
<dbReference type="AlphaFoldDB" id="M0CLZ9"/>
<dbReference type="OrthoDB" id="21336at2157"/>
<dbReference type="CDD" id="cd06346">
    <property type="entry name" value="PBP1_ABC_ligand_binding-like"/>
    <property type="match status" value="1"/>
</dbReference>
<dbReference type="PATRIC" id="fig|797114.5.peg.2753"/>
<dbReference type="Proteomes" id="UP000011626">
    <property type="component" value="Unassembled WGS sequence"/>
</dbReference>
<dbReference type="PANTHER" id="PTHR30483">
    <property type="entry name" value="LEUCINE-SPECIFIC-BINDING PROTEIN"/>
    <property type="match status" value="1"/>
</dbReference>
<name>M0CLZ9_9EURY</name>
<dbReference type="Gene3D" id="3.40.50.2300">
    <property type="match status" value="2"/>
</dbReference>
<dbReference type="InterPro" id="IPR028082">
    <property type="entry name" value="Peripla_BP_I"/>
</dbReference>
<dbReference type="EMBL" id="AOIU01000031">
    <property type="protein sequence ID" value="ELZ24276.1"/>
    <property type="molecule type" value="Genomic_DNA"/>
</dbReference>
<feature type="compositionally biased region" description="Acidic residues" evidence="2">
    <location>
        <begin position="56"/>
        <end position="68"/>
    </location>
</feature>